<reference evidence="1 2" key="2">
    <citation type="journal article" date="2014" name="Genome Announc.">
        <title>Complete Genome Sequence of Coprothermobacter proteolyticus DSM 5265.</title>
        <authorList>
            <person name="Alexiev A."/>
            <person name="Coil D.A."/>
            <person name="Badger J.H."/>
            <person name="Enticknap J."/>
            <person name="Ward N."/>
            <person name="Robb F.T."/>
            <person name="Eisen J.A."/>
        </authorList>
    </citation>
    <scope>NUCLEOTIDE SEQUENCE [LARGE SCALE GENOMIC DNA]</scope>
    <source>
        <strain evidence="2">ATCC 35245 / DSM 5265 / OCM 4 / BT</strain>
    </source>
</reference>
<keyword evidence="2" id="KW-1185">Reference proteome</keyword>
<sequence length="107" mass="12435">MENGALRAAANRFYTGAMYGVMLFLDEPVQADETIWRLGSRYLRKSAKIYKTSLEIRKLRGSIEFSIEHEPSLSDVKRLSKLCHVLSTWCMEQTKEPLWNEKSYSVE</sequence>
<protein>
    <submittedName>
        <fullName evidence="1">Uncharacterized protein</fullName>
    </submittedName>
</protein>
<proteinExistence type="predicted"/>
<evidence type="ECO:0000313" key="2">
    <source>
        <dbReference type="Proteomes" id="UP000001732"/>
    </source>
</evidence>
<dbReference type="STRING" id="309798.COPRO5265_0401"/>
<organism evidence="1 2">
    <name type="scientific">Coprothermobacter proteolyticus (strain ATCC 35245 / DSM 5265 / OCM 4 / BT)</name>
    <dbReference type="NCBI Taxonomy" id="309798"/>
    <lineage>
        <taxon>Bacteria</taxon>
        <taxon>Pseudomonadati</taxon>
        <taxon>Coprothermobacterota</taxon>
        <taxon>Coprothermobacteria</taxon>
        <taxon>Coprothermobacterales</taxon>
        <taxon>Coprothermobacteraceae</taxon>
        <taxon>Coprothermobacter</taxon>
    </lineage>
</organism>
<reference evidence="2" key="1">
    <citation type="submission" date="2008-08" db="EMBL/GenBank/DDBJ databases">
        <title>The complete genome sequence of Coprothermobacter proteolyticus strain ATCC 5245 / DSM 5265 / BT.</title>
        <authorList>
            <person name="Dodson R.J."/>
            <person name="Durkin A.S."/>
            <person name="Wu M."/>
            <person name="Eisen J."/>
            <person name="Sutton G."/>
        </authorList>
    </citation>
    <scope>NUCLEOTIDE SEQUENCE [LARGE SCALE GENOMIC DNA]</scope>
    <source>
        <strain evidence="2">ATCC 35245 / DSM 5265 / OCM 4 / BT</strain>
    </source>
</reference>
<accession>B5Y7L9</accession>
<dbReference type="KEGG" id="cpo:COPRO5265_0401"/>
<gene>
    <name evidence="1" type="ordered locus">COPRO5265_0401</name>
</gene>
<dbReference type="Proteomes" id="UP000001732">
    <property type="component" value="Chromosome"/>
</dbReference>
<dbReference type="AlphaFoldDB" id="B5Y7L9"/>
<dbReference type="EMBL" id="CP001145">
    <property type="protein sequence ID" value="ACI17630.1"/>
    <property type="molecule type" value="Genomic_DNA"/>
</dbReference>
<evidence type="ECO:0000313" key="1">
    <source>
        <dbReference type="EMBL" id="ACI17630.1"/>
    </source>
</evidence>
<name>B5Y7L9_COPPD</name>